<protein>
    <recommendedName>
        <fullName evidence="4">DUF2059 domain-containing protein</fullName>
    </recommendedName>
</protein>
<organism evidence="2 3">
    <name type="scientific">Rhizobium aethiopicum</name>
    <dbReference type="NCBI Taxonomy" id="1138170"/>
    <lineage>
        <taxon>Bacteria</taxon>
        <taxon>Pseudomonadati</taxon>
        <taxon>Pseudomonadota</taxon>
        <taxon>Alphaproteobacteria</taxon>
        <taxon>Hyphomicrobiales</taxon>
        <taxon>Rhizobiaceae</taxon>
        <taxon>Rhizobium/Agrobacterium group</taxon>
        <taxon>Rhizobium</taxon>
    </lineage>
</organism>
<feature type="chain" id="PRO_5008687258" description="DUF2059 domain-containing protein" evidence="1">
    <location>
        <begin position="35"/>
        <end position="308"/>
    </location>
</feature>
<dbReference type="Proteomes" id="UP000198723">
    <property type="component" value="Unassembled WGS sequence"/>
</dbReference>
<gene>
    <name evidence="2" type="ORF">GA0061105_105400</name>
</gene>
<dbReference type="EMBL" id="FMAJ01000005">
    <property type="protein sequence ID" value="SCB58928.1"/>
    <property type="molecule type" value="Genomic_DNA"/>
</dbReference>
<accession>A0A1C3Y377</accession>
<feature type="signal peptide" evidence="1">
    <location>
        <begin position="1"/>
        <end position="34"/>
    </location>
</feature>
<evidence type="ECO:0000313" key="3">
    <source>
        <dbReference type="Proteomes" id="UP000198723"/>
    </source>
</evidence>
<sequence length="308" mass="32770">MRLTGLLKHGFMRRMRWPLAAVALAGVMVASAAAMVGASDSTDRSLLQIEAVSSRLSAAPAAVESVAKAATDRSVPTSDAQPLLETAARSSFNVDGMLAEISKAVAAAGSDAVDPKAFAKAAAAWQEGQAKVARMYQAQDQVAAKEIETRLADPDKGPGIKALADLMAGPDLAVESAVTSQLMYLSLEAVSSADAGKLASVSRDKLQSEMKGVIASQRARSENEKPLPKDIARADEKMRLTFVLATLSQEDLSVLTDFYRSAGGKAKRDALVDSYRRVSDQANGEMLGRYFQALADYLKTHPRPQQQQ</sequence>
<evidence type="ECO:0000256" key="1">
    <source>
        <dbReference type="SAM" id="SignalP"/>
    </source>
</evidence>
<dbReference type="STRING" id="1138170.GA0061105_105400"/>
<dbReference type="AlphaFoldDB" id="A0A1C3Y377"/>
<reference evidence="2 3" key="1">
    <citation type="submission" date="2016-08" db="EMBL/GenBank/DDBJ databases">
        <authorList>
            <person name="Seilhamer J.J."/>
        </authorList>
    </citation>
    <scope>NUCLEOTIDE SEQUENCE [LARGE SCALE GENOMIC DNA]</scope>
    <source>
        <strain evidence="2 3">HBR26</strain>
    </source>
</reference>
<keyword evidence="1" id="KW-0732">Signal</keyword>
<name>A0A1C3Y377_9HYPH</name>
<evidence type="ECO:0000313" key="2">
    <source>
        <dbReference type="EMBL" id="SCB58928.1"/>
    </source>
</evidence>
<proteinExistence type="predicted"/>
<evidence type="ECO:0008006" key="4">
    <source>
        <dbReference type="Google" id="ProtNLM"/>
    </source>
</evidence>